<dbReference type="InterPro" id="IPR000160">
    <property type="entry name" value="GGDEF_dom"/>
</dbReference>
<feature type="region of interest" description="Disordered" evidence="1">
    <location>
        <begin position="1"/>
        <end position="30"/>
    </location>
</feature>
<dbReference type="SUPFAM" id="SSF55073">
    <property type="entry name" value="Nucleotide cyclase"/>
    <property type="match status" value="1"/>
</dbReference>
<evidence type="ECO:0000256" key="1">
    <source>
        <dbReference type="SAM" id="MobiDB-lite"/>
    </source>
</evidence>
<dbReference type="Proteomes" id="UP000295341">
    <property type="component" value="Unassembled WGS sequence"/>
</dbReference>
<dbReference type="InterPro" id="IPR003018">
    <property type="entry name" value="GAF"/>
</dbReference>
<dbReference type="OrthoDB" id="9804645at2"/>
<sequence>MEPPIQIESEGRKDSSRPSAVEEMGLSPQRGDEGLERLMQLLARIGGTSMAALWVVDRERSFFAAAHGFATRDVPRLSALGEQALRQDDILVVPDAAQDPRFASDPMVTGTPRVRFFASIAVRGRDRERIGVLCLMDAEPRTREDLARAALQDLRAIVEDRLRLRSDALHDPQTGTLIRRHFDELGDREWRRAMRALVPISVIVAELDHLHGFTGREGAAALDRGLRAAALAIQYSLHRPGDCVGRFDDTRFAMLLPGTGQTGAVETAERVRSAVEALYFPLDDAGGKLLTLSAGVCTVRSDSLSRTDPMSSIELATTALRRSQAAGGNRWTLAGSAADPVLS</sequence>
<dbReference type="PROSITE" id="PS50887">
    <property type="entry name" value="GGDEF"/>
    <property type="match status" value="1"/>
</dbReference>
<dbReference type="RefSeq" id="WP_133882853.1">
    <property type="nucleotide sequence ID" value="NZ_MWIN01000007.1"/>
</dbReference>
<dbReference type="PANTHER" id="PTHR43102:SF2">
    <property type="entry name" value="GAF DOMAIN-CONTAINING PROTEIN"/>
    <property type="match status" value="1"/>
</dbReference>
<dbReference type="CDD" id="cd01949">
    <property type="entry name" value="GGDEF"/>
    <property type="match status" value="1"/>
</dbReference>
<evidence type="ECO:0000259" key="2">
    <source>
        <dbReference type="PROSITE" id="PS50887"/>
    </source>
</evidence>
<dbReference type="SMART" id="SM00267">
    <property type="entry name" value="GGDEF"/>
    <property type="match status" value="1"/>
</dbReference>
<accession>A0A4R7NZ89</accession>
<dbReference type="InterPro" id="IPR029016">
    <property type="entry name" value="GAF-like_dom_sf"/>
</dbReference>
<dbReference type="Pfam" id="PF00990">
    <property type="entry name" value="GGDEF"/>
    <property type="match status" value="1"/>
</dbReference>
<gene>
    <name evidence="3" type="ORF">DFR24_3703</name>
</gene>
<dbReference type="InterPro" id="IPR029787">
    <property type="entry name" value="Nucleotide_cyclase"/>
</dbReference>
<dbReference type="Gene3D" id="3.30.70.270">
    <property type="match status" value="1"/>
</dbReference>
<keyword evidence="4" id="KW-1185">Reference proteome</keyword>
<organism evidence="3 4">
    <name type="scientific">Panacagrimonas perspica</name>
    <dbReference type="NCBI Taxonomy" id="381431"/>
    <lineage>
        <taxon>Bacteria</taxon>
        <taxon>Pseudomonadati</taxon>
        <taxon>Pseudomonadota</taxon>
        <taxon>Gammaproteobacteria</taxon>
        <taxon>Nevskiales</taxon>
        <taxon>Nevskiaceae</taxon>
        <taxon>Panacagrimonas</taxon>
    </lineage>
</organism>
<dbReference type="EMBL" id="SOBT01000010">
    <property type="protein sequence ID" value="TDU26674.1"/>
    <property type="molecule type" value="Genomic_DNA"/>
</dbReference>
<reference evidence="3 4" key="1">
    <citation type="submission" date="2019-03" db="EMBL/GenBank/DDBJ databases">
        <title>Genomic Encyclopedia of Type Strains, Phase IV (KMG-IV): sequencing the most valuable type-strain genomes for metagenomic binning, comparative biology and taxonomic classification.</title>
        <authorList>
            <person name="Goeker M."/>
        </authorList>
    </citation>
    <scope>NUCLEOTIDE SEQUENCE [LARGE SCALE GENOMIC DNA]</scope>
    <source>
        <strain evidence="3 4">DSM 26377</strain>
    </source>
</reference>
<evidence type="ECO:0000313" key="4">
    <source>
        <dbReference type="Proteomes" id="UP000295341"/>
    </source>
</evidence>
<dbReference type="PANTHER" id="PTHR43102">
    <property type="entry name" value="SLR1143 PROTEIN"/>
    <property type="match status" value="1"/>
</dbReference>
<protein>
    <submittedName>
        <fullName evidence="3">Diguanylate cyclase with GAF sensor</fullName>
    </submittedName>
</protein>
<comment type="caution">
    <text evidence="3">The sequence shown here is derived from an EMBL/GenBank/DDBJ whole genome shotgun (WGS) entry which is preliminary data.</text>
</comment>
<proteinExistence type="predicted"/>
<name>A0A4R7NZ89_9GAMM</name>
<dbReference type="Pfam" id="PF01590">
    <property type="entry name" value="GAF"/>
    <property type="match status" value="1"/>
</dbReference>
<dbReference type="AlphaFoldDB" id="A0A4R7NZ89"/>
<evidence type="ECO:0000313" key="3">
    <source>
        <dbReference type="EMBL" id="TDU26674.1"/>
    </source>
</evidence>
<feature type="domain" description="GGDEF" evidence="2">
    <location>
        <begin position="198"/>
        <end position="336"/>
    </location>
</feature>
<dbReference type="NCBIfam" id="TIGR00254">
    <property type="entry name" value="GGDEF"/>
    <property type="match status" value="1"/>
</dbReference>
<dbReference type="InterPro" id="IPR043128">
    <property type="entry name" value="Rev_trsase/Diguanyl_cyclase"/>
</dbReference>
<dbReference type="SUPFAM" id="SSF55781">
    <property type="entry name" value="GAF domain-like"/>
    <property type="match status" value="1"/>
</dbReference>
<dbReference type="Gene3D" id="3.30.450.40">
    <property type="match status" value="1"/>
</dbReference>